<evidence type="ECO:0000313" key="5">
    <source>
        <dbReference type="Proteomes" id="UP000002254"/>
    </source>
</evidence>
<evidence type="ECO:0000256" key="1">
    <source>
        <dbReference type="ARBA" id="ARBA00022737"/>
    </source>
</evidence>
<reference evidence="3 5" key="1">
    <citation type="journal article" date="2005" name="Nature">
        <title>Genome sequence, comparative analysis and haplotype structure of the domestic dog.</title>
        <authorList>
            <consortium name="Broad Sequencing Platform"/>
            <person name="Lindblad-Toh K."/>
            <person name="Wade C.M."/>
            <person name="Mikkelsen T.S."/>
            <person name="Karlsson E.K."/>
            <person name="Jaffe D.B."/>
            <person name="Kamal M."/>
            <person name="Clamp M."/>
            <person name="Chang J.L."/>
            <person name="Kulbokas E.J. III"/>
            <person name="Zody M.C."/>
            <person name="Mauceli E."/>
            <person name="Xie X."/>
            <person name="Breen M."/>
            <person name="Wayne R.K."/>
            <person name="Ostrander E.A."/>
            <person name="Ponting C.P."/>
            <person name="Galibert F."/>
            <person name="Smith D.R."/>
            <person name="DeJong P.J."/>
            <person name="Kirkness E."/>
            <person name="Alvarez P."/>
            <person name="Biagi T."/>
            <person name="Brockman W."/>
            <person name="Butler J."/>
            <person name="Chin C.W."/>
            <person name="Cook A."/>
            <person name="Cuff J."/>
            <person name="Daly M.J."/>
            <person name="DeCaprio D."/>
            <person name="Gnerre S."/>
            <person name="Grabherr M."/>
            <person name="Kellis M."/>
            <person name="Kleber M."/>
            <person name="Bardeleben C."/>
            <person name="Goodstadt L."/>
            <person name="Heger A."/>
            <person name="Hitte C."/>
            <person name="Kim L."/>
            <person name="Koepfli K.P."/>
            <person name="Parker H.G."/>
            <person name="Pollinger J.P."/>
            <person name="Searle S.M."/>
            <person name="Sutter N.B."/>
            <person name="Thomas R."/>
            <person name="Webber C."/>
            <person name="Baldwin J."/>
            <person name="Abebe A."/>
            <person name="Abouelleil A."/>
            <person name="Aftuck L."/>
            <person name="Ait-Zahra M."/>
            <person name="Aldredge T."/>
            <person name="Allen N."/>
            <person name="An P."/>
            <person name="Anderson S."/>
            <person name="Antoine C."/>
            <person name="Arachchi H."/>
            <person name="Aslam A."/>
            <person name="Ayotte L."/>
            <person name="Bachantsang P."/>
            <person name="Barry A."/>
            <person name="Bayul T."/>
            <person name="Benamara M."/>
            <person name="Berlin A."/>
            <person name="Bessette D."/>
            <person name="Blitshteyn B."/>
            <person name="Bloom T."/>
            <person name="Blye J."/>
            <person name="Boguslavskiy L."/>
            <person name="Bonnet C."/>
            <person name="Boukhgalter B."/>
            <person name="Brown A."/>
            <person name="Cahill P."/>
            <person name="Calixte N."/>
            <person name="Camarata J."/>
            <person name="Cheshatsang Y."/>
            <person name="Chu J."/>
            <person name="Citroen M."/>
            <person name="Collymore A."/>
            <person name="Cooke P."/>
            <person name="Dawoe T."/>
            <person name="Daza R."/>
            <person name="Decktor K."/>
            <person name="DeGray S."/>
            <person name="Dhargay N."/>
            <person name="Dooley K."/>
            <person name="Dooley K."/>
            <person name="Dorje P."/>
            <person name="Dorjee K."/>
            <person name="Dorris L."/>
            <person name="Duffey N."/>
            <person name="Dupes A."/>
            <person name="Egbiremolen O."/>
            <person name="Elong R."/>
            <person name="Falk J."/>
            <person name="Farina A."/>
            <person name="Faro S."/>
            <person name="Ferguson D."/>
            <person name="Ferreira P."/>
            <person name="Fisher S."/>
            <person name="FitzGerald M."/>
            <person name="Foley K."/>
            <person name="Foley C."/>
            <person name="Franke A."/>
            <person name="Friedrich D."/>
            <person name="Gage D."/>
            <person name="Garber M."/>
            <person name="Gearin G."/>
            <person name="Giannoukos G."/>
            <person name="Goode T."/>
            <person name="Goyette A."/>
            <person name="Graham J."/>
            <person name="Grandbois E."/>
            <person name="Gyaltsen K."/>
            <person name="Hafez N."/>
            <person name="Hagopian D."/>
            <person name="Hagos B."/>
            <person name="Hall J."/>
            <person name="Healy C."/>
            <person name="Hegarty R."/>
            <person name="Honan T."/>
            <person name="Horn A."/>
            <person name="Houde N."/>
            <person name="Hughes L."/>
            <person name="Hunnicutt L."/>
            <person name="Husby M."/>
            <person name="Jester B."/>
            <person name="Jones C."/>
            <person name="Kamat A."/>
            <person name="Kanga B."/>
            <person name="Kells C."/>
            <person name="Khazanovich D."/>
            <person name="Kieu A.C."/>
            <person name="Kisner P."/>
            <person name="Kumar M."/>
            <person name="Lance K."/>
            <person name="Landers T."/>
            <person name="Lara M."/>
            <person name="Lee W."/>
            <person name="Leger J.P."/>
            <person name="Lennon N."/>
            <person name="Leuper L."/>
            <person name="LeVine S."/>
            <person name="Liu J."/>
            <person name="Liu X."/>
            <person name="Lokyitsang Y."/>
            <person name="Lokyitsang T."/>
            <person name="Lui A."/>
            <person name="Macdonald J."/>
            <person name="Major J."/>
            <person name="Marabella R."/>
            <person name="Maru K."/>
            <person name="Matthews C."/>
            <person name="McDonough S."/>
            <person name="Mehta T."/>
            <person name="Meldrim J."/>
            <person name="Melnikov A."/>
            <person name="Meneus L."/>
            <person name="Mihalev A."/>
            <person name="Mihova T."/>
            <person name="Miller K."/>
            <person name="Mittelman R."/>
            <person name="Mlenga V."/>
            <person name="Mulrain L."/>
            <person name="Munson G."/>
            <person name="Navidi A."/>
            <person name="Naylor J."/>
            <person name="Nguyen T."/>
            <person name="Nguyen N."/>
            <person name="Nguyen C."/>
            <person name="Nguyen T."/>
            <person name="Nicol R."/>
            <person name="Norbu N."/>
            <person name="Norbu C."/>
            <person name="Novod N."/>
            <person name="Nyima T."/>
            <person name="Olandt P."/>
            <person name="O'Neill B."/>
            <person name="O'Neill K."/>
            <person name="Osman S."/>
            <person name="Oyono L."/>
            <person name="Patti C."/>
            <person name="Perrin D."/>
            <person name="Phunkhang P."/>
            <person name="Pierre F."/>
            <person name="Priest M."/>
            <person name="Rachupka A."/>
            <person name="Raghuraman S."/>
            <person name="Rameau R."/>
            <person name="Ray V."/>
            <person name="Raymond C."/>
            <person name="Rege F."/>
            <person name="Rise C."/>
            <person name="Rogers J."/>
            <person name="Rogov P."/>
            <person name="Sahalie J."/>
            <person name="Settipalli S."/>
            <person name="Sharpe T."/>
            <person name="Shea T."/>
            <person name="Sheehan M."/>
            <person name="Sherpa N."/>
            <person name="Shi J."/>
            <person name="Shih D."/>
            <person name="Sloan J."/>
            <person name="Smith C."/>
            <person name="Sparrow T."/>
            <person name="Stalker J."/>
            <person name="Stange-Thomann N."/>
            <person name="Stavropoulos S."/>
            <person name="Stone C."/>
            <person name="Stone S."/>
            <person name="Sykes S."/>
            <person name="Tchuinga P."/>
            <person name="Tenzing P."/>
            <person name="Tesfaye S."/>
            <person name="Thoulutsang D."/>
            <person name="Thoulutsang Y."/>
            <person name="Topham K."/>
            <person name="Topping I."/>
            <person name="Tsamla T."/>
            <person name="Vassiliev H."/>
            <person name="Venkataraman V."/>
            <person name="Vo A."/>
            <person name="Wangchuk T."/>
            <person name="Wangdi T."/>
            <person name="Weiand M."/>
            <person name="Wilkinson J."/>
            <person name="Wilson A."/>
            <person name="Yadav S."/>
            <person name="Yang S."/>
            <person name="Yang X."/>
            <person name="Young G."/>
            <person name="Yu Q."/>
            <person name="Zainoun J."/>
            <person name="Zembek L."/>
            <person name="Zimmer A."/>
            <person name="Lander E.S."/>
        </authorList>
    </citation>
    <scope>NUCLEOTIDE SEQUENCE [LARGE SCALE GENOMIC DNA]</scope>
    <source>
        <strain evidence="3">Boxer</strain>
    </source>
</reference>
<sequence>METAVVPKASAAESTPGSSPSAEGAADGHDTSEISTASEPLQKPFVLRLLDVHSKSEGPEEPEEEARKQSQGDRYNECEESKETSELHRPCEPHKPYEPCKRYKPHKASQSHEPYELPESHKAYEPHAPRQPRKPREPQAPHESRKPSGAELLPGAAVVVSPSLVTRFPPRVLRYSPSDPFPYGITTKCFFSRKRIRDLSRPKKQWGAPDRRLFWGNQDPICPIAHIALKAHLTKRLEDLAHPKEISHRYVPNRAQYYYSCGRDSVIWEIPSPALFSQPSKRIQKLALPNRFKKEYLINRSYSEYLSRDALQSSDPSPRILQLSIAKATNPNYVPPKRIETKISVSALTAVATPRIVDLAHPRIKIEGLCFERERSELPIRPISHAALLCKPSPRIIALAKAKPLHQDYLPIRDAHWPVSYAAIHCKISPRIQELANPNTRSPVHIVYYDPDVFKVKPAALKTQCTPRIQELAEPIVR</sequence>
<dbReference type="Pfam" id="PF14912">
    <property type="entry name" value="THEG"/>
    <property type="match status" value="5"/>
</dbReference>
<dbReference type="Proteomes" id="UP000002254">
    <property type="component" value="Chromosome 13"/>
</dbReference>
<evidence type="ECO:0000313" key="4">
    <source>
        <dbReference type="Ensembl" id="ENSCAFP00030034550.1"/>
    </source>
</evidence>
<proteinExistence type="predicted"/>
<dbReference type="Ensembl" id="ENSCAFT00000048861.4">
    <property type="protein sequence ID" value="ENSCAFP00000036408.2"/>
    <property type="gene ID" value="ENSCAFG00000032239.4"/>
</dbReference>
<dbReference type="GeneID" id="100683318"/>
<protein>
    <submittedName>
        <fullName evidence="4">Sperm microtubule associated protein 2 like</fullName>
    </submittedName>
</protein>
<evidence type="ECO:0000256" key="2">
    <source>
        <dbReference type="SAM" id="MobiDB-lite"/>
    </source>
</evidence>
<feature type="region of interest" description="Disordered" evidence="2">
    <location>
        <begin position="1"/>
        <end position="154"/>
    </location>
</feature>
<dbReference type="PANTHER" id="PTHR15901:SF15">
    <property type="entry name" value="TESTICULAR HAPLOID EXPRESSED GENE PROTEIN-LIKE"/>
    <property type="match status" value="1"/>
</dbReference>
<dbReference type="OrthoDB" id="25466at2759"/>
<gene>
    <name evidence="4" type="primary">SPMAP2L</name>
</gene>
<evidence type="ECO:0000313" key="3">
    <source>
        <dbReference type="Ensembl" id="ENSCAFP00000036408.2"/>
    </source>
</evidence>
<feature type="compositionally biased region" description="Basic and acidic residues" evidence="2">
    <location>
        <begin position="65"/>
        <end position="101"/>
    </location>
</feature>
<evidence type="ECO:0000313" key="6">
    <source>
        <dbReference type="Proteomes" id="UP000694429"/>
    </source>
</evidence>
<feature type="compositionally biased region" description="Basic and acidic residues" evidence="2">
    <location>
        <begin position="113"/>
        <end position="148"/>
    </location>
</feature>
<dbReference type="Ensembl" id="ENSCAFT00030039595.1">
    <property type="protein sequence ID" value="ENSCAFP00030034550.1"/>
    <property type="gene ID" value="ENSCAFG00030021570.1"/>
</dbReference>
<dbReference type="Proteomes" id="UP000694429">
    <property type="component" value="Chromosome 13"/>
</dbReference>
<feature type="compositionally biased region" description="Polar residues" evidence="2">
    <location>
        <begin position="12"/>
        <end position="21"/>
    </location>
</feature>
<dbReference type="AlphaFoldDB" id="A0A8C0P420"/>
<name>A0A8C0P420_CANLF</name>
<dbReference type="SMART" id="SM00705">
    <property type="entry name" value="THEG"/>
    <property type="match status" value="8"/>
</dbReference>
<accession>A0A8C0P420</accession>
<organism evidence="4 6">
    <name type="scientific">Canis lupus familiaris</name>
    <name type="common">Dog</name>
    <name type="synonym">Canis familiaris</name>
    <dbReference type="NCBI Taxonomy" id="9615"/>
    <lineage>
        <taxon>Eukaryota</taxon>
        <taxon>Metazoa</taxon>
        <taxon>Chordata</taxon>
        <taxon>Craniata</taxon>
        <taxon>Vertebrata</taxon>
        <taxon>Euteleostomi</taxon>
        <taxon>Mammalia</taxon>
        <taxon>Eutheria</taxon>
        <taxon>Laurasiatheria</taxon>
        <taxon>Carnivora</taxon>
        <taxon>Caniformia</taxon>
        <taxon>Canidae</taxon>
        <taxon>Canis</taxon>
    </lineage>
</organism>
<dbReference type="PANTHER" id="PTHR15901">
    <property type="entry name" value="TESTICULAR HAPLOID EXPRESSED GENE PROTEIN"/>
    <property type="match status" value="1"/>
</dbReference>
<reference evidence="4" key="2">
    <citation type="submission" date="2019-03" db="EMBL/GenBank/DDBJ databases">
        <authorList>
            <person name="Warren W.C."/>
            <person name="Johnson G.S."/>
        </authorList>
    </citation>
    <scope>NUCLEOTIDE SEQUENCE [LARGE SCALE GENOMIC DNA]</scope>
    <source>
        <strain evidence="4">Basenji</strain>
    </source>
</reference>
<dbReference type="InterPro" id="IPR006623">
    <property type="entry name" value="THEG"/>
</dbReference>
<dbReference type="CTD" id="100506564"/>
<dbReference type="InterPro" id="IPR042401">
    <property type="entry name" value="SPMAP2-like"/>
</dbReference>
<keyword evidence="1" id="KW-0677">Repeat</keyword>
<reference evidence="4" key="3">
    <citation type="submission" date="2025-05" db="UniProtKB">
        <authorList>
            <consortium name="Ensembl"/>
        </authorList>
    </citation>
    <scope>IDENTIFICATION</scope>
</reference>